<evidence type="ECO:0000256" key="11">
    <source>
        <dbReference type="SAM" id="Phobius"/>
    </source>
</evidence>
<dbReference type="GO" id="GO:0015385">
    <property type="term" value="F:sodium:proton antiporter activity"/>
    <property type="evidence" value="ECO:0007669"/>
    <property type="project" value="InterPro"/>
</dbReference>
<dbReference type="PANTHER" id="PTHR10110">
    <property type="entry name" value="SODIUM/HYDROGEN EXCHANGER"/>
    <property type="match status" value="1"/>
</dbReference>
<evidence type="ECO:0000256" key="6">
    <source>
        <dbReference type="ARBA" id="ARBA00023053"/>
    </source>
</evidence>
<dbReference type="Gene3D" id="6.10.140.1330">
    <property type="match status" value="1"/>
</dbReference>
<feature type="transmembrane region" description="Helical" evidence="11">
    <location>
        <begin position="277"/>
        <end position="294"/>
    </location>
</feature>
<keyword evidence="14" id="KW-1185">Reference proteome</keyword>
<keyword evidence="9" id="KW-0739">Sodium transport</keyword>
<reference evidence="14" key="1">
    <citation type="submission" date="2016-10" db="EMBL/GenBank/DDBJ databases">
        <authorList>
            <person name="Varghese N."/>
            <person name="Submissions S."/>
        </authorList>
    </citation>
    <scope>NUCLEOTIDE SEQUENCE [LARGE SCALE GENOMIC DNA]</scope>
    <source>
        <strain evidence="14">DSM 22002</strain>
    </source>
</reference>
<keyword evidence="7" id="KW-0406">Ion transport</keyword>
<comment type="subcellular location">
    <subcellularLocation>
        <location evidence="1">Cell membrane</location>
        <topology evidence="1">Multi-pass membrane protein</topology>
    </subcellularLocation>
</comment>
<dbReference type="InterPro" id="IPR006153">
    <property type="entry name" value="Cation/H_exchanger_TM"/>
</dbReference>
<feature type="domain" description="Cation/H+ exchanger transmembrane" evidence="12">
    <location>
        <begin position="19"/>
        <end position="457"/>
    </location>
</feature>
<dbReference type="EMBL" id="LT629695">
    <property type="protein sequence ID" value="SDH72347.1"/>
    <property type="molecule type" value="Genomic_DNA"/>
</dbReference>
<dbReference type="RefSeq" id="WP_092504907.1">
    <property type="nucleotide sequence ID" value="NZ_LT629695.1"/>
</dbReference>
<proteinExistence type="predicted"/>
<feature type="transmembrane region" description="Helical" evidence="11">
    <location>
        <begin position="245"/>
        <end position="265"/>
    </location>
</feature>
<feature type="transmembrane region" description="Helical" evidence="11">
    <location>
        <begin position="117"/>
        <end position="136"/>
    </location>
</feature>
<evidence type="ECO:0000256" key="8">
    <source>
        <dbReference type="ARBA" id="ARBA00023136"/>
    </source>
</evidence>
<evidence type="ECO:0000256" key="2">
    <source>
        <dbReference type="ARBA" id="ARBA00022448"/>
    </source>
</evidence>
<gene>
    <name evidence="13" type="ORF">SAMN04489720_2157</name>
</gene>
<evidence type="ECO:0000256" key="9">
    <source>
        <dbReference type="ARBA" id="ARBA00023201"/>
    </source>
</evidence>
<organism evidence="13 14">
    <name type="scientific">Agrococcus jejuensis</name>
    <dbReference type="NCBI Taxonomy" id="399736"/>
    <lineage>
        <taxon>Bacteria</taxon>
        <taxon>Bacillati</taxon>
        <taxon>Actinomycetota</taxon>
        <taxon>Actinomycetes</taxon>
        <taxon>Micrococcales</taxon>
        <taxon>Microbacteriaceae</taxon>
        <taxon>Agrococcus</taxon>
    </lineage>
</organism>
<keyword evidence="6" id="KW-0915">Sodium</keyword>
<dbReference type="InterPro" id="IPR018422">
    <property type="entry name" value="Cation/H_exchanger_CPA1"/>
</dbReference>
<evidence type="ECO:0000256" key="4">
    <source>
        <dbReference type="ARBA" id="ARBA00022692"/>
    </source>
</evidence>
<feature type="coiled-coil region" evidence="10">
    <location>
        <begin position="343"/>
        <end position="396"/>
    </location>
</feature>
<feature type="transmembrane region" description="Helical" evidence="11">
    <location>
        <begin position="429"/>
        <end position="456"/>
    </location>
</feature>
<dbReference type="Proteomes" id="UP000198822">
    <property type="component" value="Chromosome I"/>
</dbReference>
<feature type="transmembrane region" description="Helical" evidence="11">
    <location>
        <begin position="6"/>
        <end position="23"/>
    </location>
</feature>
<keyword evidence="3" id="KW-1003">Cell membrane</keyword>
<accession>A0A1G8ERA5</accession>
<dbReference type="GO" id="GO:0098719">
    <property type="term" value="P:sodium ion import across plasma membrane"/>
    <property type="evidence" value="ECO:0007669"/>
    <property type="project" value="TreeGrafter"/>
</dbReference>
<dbReference type="PANTHER" id="PTHR10110:SF86">
    <property type="entry name" value="SODIUM_HYDROGEN EXCHANGER 7"/>
    <property type="match status" value="1"/>
</dbReference>
<evidence type="ECO:0000256" key="3">
    <source>
        <dbReference type="ARBA" id="ARBA00022475"/>
    </source>
</evidence>
<dbReference type="Pfam" id="PF00999">
    <property type="entry name" value="Na_H_Exchanger"/>
    <property type="match status" value="1"/>
</dbReference>
<feature type="transmembrane region" description="Helical" evidence="11">
    <location>
        <begin position="189"/>
        <end position="214"/>
    </location>
</feature>
<dbReference type="GO" id="GO:0005886">
    <property type="term" value="C:plasma membrane"/>
    <property type="evidence" value="ECO:0007669"/>
    <property type="project" value="UniProtKB-SubCell"/>
</dbReference>
<evidence type="ECO:0000256" key="1">
    <source>
        <dbReference type="ARBA" id="ARBA00004651"/>
    </source>
</evidence>
<feature type="transmembrane region" description="Helical" evidence="11">
    <location>
        <begin position="314"/>
        <end position="337"/>
    </location>
</feature>
<evidence type="ECO:0000256" key="10">
    <source>
        <dbReference type="SAM" id="Coils"/>
    </source>
</evidence>
<evidence type="ECO:0000313" key="14">
    <source>
        <dbReference type="Proteomes" id="UP000198822"/>
    </source>
</evidence>
<feature type="transmembrane region" description="Helical" evidence="11">
    <location>
        <begin position="157"/>
        <end position="177"/>
    </location>
</feature>
<dbReference type="AlphaFoldDB" id="A0A1G8ERA5"/>
<sequence>MEQHLVEEITIVAVLGVVIVGAVSAVAGRIGVAAPLLLTVVGIALGFVPGAAEVVVDPEIILTVVLPPLLYAAALQVPFVDFRRNLRVIALLAVVLVIVSALVIGGIVAWIWPAVGLALAVALGAVVAPPDAVAATSLGKRLGLPPRIVTILEGEGLVNDATALVLLSTAVGIAAGADDGGGAVELGDVAGTFAWAVVGAIALGLVVGFLAVAVRSRIHDIVLDTALSIVVPFVAFLAAEEVGASGVVAVVVAGIVVGNAGPGRIGARERQSERTSWQTFTMVIEHAVFLYMGLRLRPVVEAVESAEQSLWEVVGVGLLVTGVLIALRFATMPLLLWSIRFRARKLEQQQQRGEQRMAQADERFGAIEDERVVGRLEQFRRRLESQANDVTAERDQALSWRDGTVLGWAGMRGVVTVAAVQTLPHDHPYYAALVLVAFVVAIVTLLSQGLTLPALVRGLRLRKDSTVEERVELLELTRRCADAGSAAMAKEMDALDAPLSDDMRDEILAMPARRVERAATMLGVGEDVDEEQTRAFVRVRRVQLAAERAALKAERQRGAFSSETLAAMQRQLDVFEVQLDAMAGDDTGH</sequence>
<keyword evidence="5 11" id="KW-1133">Transmembrane helix</keyword>
<evidence type="ECO:0000313" key="13">
    <source>
        <dbReference type="EMBL" id="SDH72347.1"/>
    </source>
</evidence>
<dbReference type="GO" id="GO:0051453">
    <property type="term" value="P:regulation of intracellular pH"/>
    <property type="evidence" value="ECO:0007669"/>
    <property type="project" value="TreeGrafter"/>
</dbReference>
<feature type="transmembrane region" description="Helical" evidence="11">
    <location>
        <begin position="89"/>
        <end position="111"/>
    </location>
</feature>
<evidence type="ECO:0000259" key="12">
    <source>
        <dbReference type="Pfam" id="PF00999"/>
    </source>
</evidence>
<keyword evidence="4 11" id="KW-0812">Transmembrane</keyword>
<name>A0A1G8ERA5_9MICO</name>
<evidence type="ECO:0000256" key="7">
    <source>
        <dbReference type="ARBA" id="ARBA00023065"/>
    </source>
</evidence>
<keyword evidence="8 11" id="KW-0472">Membrane</keyword>
<dbReference type="OrthoDB" id="57886at2"/>
<feature type="transmembrane region" description="Helical" evidence="11">
    <location>
        <begin position="60"/>
        <end position="77"/>
    </location>
</feature>
<feature type="transmembrane region" description="Helical" evidence="11">
    <location>
        <begin position="221"/>
        <end position="239"/>
    </location>
</feature>
<dbReference type="GO" id="GO:0015386">
    <property type="term" value="F:potassium:proton antiporter activity"/>
    <property type="evidence" value="ECO:0007669"/>
    <property type="project" value="TreeGrafter"/>
</dbReference>
<feature type="transmembrane region" description="Helical" evidence="11">
    <location>
        <begin position="30"/>
        <end position="48"/>
    </location>
</feature>
<keyword evidence="2" id="KW-0813">Transport</keyword>
<protein>
    <submittedName>
        <fullName evidence="13">Sodium/proton antiporter, CPA1 family</fullName>
    </submittedName>
</protein>
<keyword evidence="10" id="KW-0175">Coiled coil</keyword>
<evidence type="ECO:0000256" key="5">
    <source>
        <dbReference type="ARBA" id="ARBA00022989"/>
    </source>
</evidence>